<dbReference type="Proteomes" id="UP000030765">
    <property type="component" value="Unassembled WGS sequence"/>
</dbReference>
<proteinExistence type="predicted"/>
<accession>A0A084W8H8</accession>
<reference evidence="2" key="2">
    <citation type="submission" date="2020-05" db="UniProtKB">
        <authorList>
            <consortium name="EnsemblMetazoa"/>
        </authorList>
    </citation>
    <scope>IDENTIFICATION</scope>
</reference>
<keyword evidence="3" id="KW-1185">Reference proteome</keyword>
<gene>
    <name evidence="1" type="ORF">ZHAS_00014514</name>
</gene>
<evidence type="ECO:0000313" key="1">
    <source>
        <dbReference type="EMBL" id="KFB46522.1"/>
    </source>
</evidence>
<dbReference type="EMBL" id="KE525318">
    <property type="protein sequence ID" value="KFB46522.1"/>
    <property type="molecule type" value="Genomic_DNA"/>
</dbReference>
<dbReference type="EMBL" id="ATLV01021436">
    <property type="status" value="NOT_ANNOTATED_CDS"/>
    <property type="molecule type" value="Genomic_DNA"/>
</dbReference>
<evidence type="ECO:0000313" key="3">
    <source>
        <dbReference type="Proteomes" id="UP000030765"/>
    </source>
</evidence>
<dbReference type="AlphaFoldDB" id="A0A084W8H8"/>
<sequence>MVCTCFARTEVNIANGNEAKKGHARSERVFQWVYTLVCVSAWEDVRGTTCKVPEPNAAISFGPGGKQVPHYLAIIFTDPCSDDDVDDNNAQNCTNLSLVMGVLR</sequence>
<reference evidence="1 3" key="1">
    <citation type="journal article" date="2014" name="BMC Genomics">
        <title>Genome sequence of Anopheles sinensis provides insight into genetics basis of mosquito competence for malaria parasites.</title>
        <authorList>
            <person name="Zhou D."/>
            <person name="Zhang D."/>
            <person name="Ding G."/>
            <person name="Shi L."/>
            <person name="Hou Q."/>
            <person name="Ye Y."/>
            <person name="Xu Y."/>
            <person name="Zhou H."/>
            <person name="Xiong C."/>
            <person name="Li S."/>
            <person name="Yu J."/>
            <person name="Hong S."/>
            <person name="Yu X."/>
            <person name="Zou P."/>
            <person name="Chen C."/>
            <person name="Chang X."/>
            <person name="Wang W."/>
            <person name="Lv Y."/>
            <person name="Sun Y."/>
            <person name="Ma L."/>
            <person name="Shen B."/>
            <person name="Zhu C."/>
        </authorList>
    </citation>
    <scope>NUCLEOTIDE SEQUENCE [LARGE SCALE GENOMIC DNA]</scope>
</reference>
<organism evidence="1">
    <name type="scientific">Anopheles sinensis</name>
    <name type="common">Mosquito</name>
    <dbReference type="NCBI Taxonomy" id="74873"/>
    <lineage>
        <taxon>Eukaryota</taxon>
        <taxon>Metazoa</taxon>
        <taxon>Ecdysozoa</taxon>
        <taxon>Arthropoda</taxon>
        <taxon>Hexapoda</taxon>
        <taxon>Insecta</taxon>
        <taxon>Pterygota</taxon>
        <taxon>Neoptera</taxon>
        <taxon>Endopterygota</taxon>
        <taxon>Diptera</taxon>
        <taxon>Nematocera</taxon>
        <taxon>Culicoidea</taxon>
        <taxon>Culicidae</taxon>
        <taxon>Anophelinae</taxon>
        <taxon>Anopheles</taxon>
    </lineage>
</organism>
<evidence type="ECO:0000313" key="2">
    <source>
        <dbReference type="EnsemblMetazoa" id="ASIC014514-PA"/>
    </source>
</evidence>
<protein>
    <submittedName>
        <fullName evidence="1 2">Uncharacterized protein</fullName>
    </submittedName>
</protein>
<name>A0A084W8H8_ANOSI</name>
<dbReference type="VEuPathDB" id="VectorBase:ASIC014514"/>
<dbReference type="EnsemblMetazoa" id="ASIC014514-RA">
    <property type="protein sequence ID" value="ASIC014514-PA"/>
    <property type="gene ID" value="ASIC014514"/>
</dbReference>